<dbReference type="AlphaFoldDB" id="A0A0P4WZK3"/>
<dbReference type="GO" id="GO:0031436">
    <property type="term" value="C:BRCA1-BARD1 complex"/>
    <property type="evidence" value="ECO:0007669"/>
    <property type="project" value="TreeGrafter"/>
</dbReference>
<dbReference type="InterPro" id="IPR002110">
    <property type="entry name" value="Ankyrin_rpt"/>
</dbReference>
<dbReference type="GO" id="GO:0085020">
    <property type="term" value="P:protein K6-linked ubiquitination"/>
    <property type="evidence" value="ECO:0007669"/>
    <property type="project" value="TreeGrafter"/>
</dbReference>
<evidence type="ECO:0000256" key="2">
    <source>
        <dbReference type="ARBA" id="ARBA00023043"/>
    </source>
</evidence>
<dbReference type="GO" id="GO:0004842">
    <property type="term" value="F:ubiquitin-protein transferase activity"/>
    <property type="evidence" value="ECO:0007669"/>
    <property type="project" value="TreeGrafter"/>
</dbReference>
<dbReference type="PROSITE" id="PS50088">
    <property type="entry name" value="ANK_REPEAT"/>
    <property type="match status" value="2"/>
</dbReference>
<feature type="repeat" description="ANK" evidence="3">
    <location>
        <begin position="65"/>
        <end position="97"/>
    </location>
</feature>
<name>A0A0P4WZK3_SCYOL</name>
<dbReference type="Gene3D" id="1.25.40.20">
    <property type="entry name" value="Ankyrin repeat-containing domain"/>
    <property type="match status" value="1"/>
</dbReference>
<dbReference type="PANTHER" id="PTHR24171">
    <property type="entry name" value="ANKYRIN REPEAT DOMAIN-CONTAINING PROTEIN 39-RELATED"/>
    <property type="match status" value="1"/>
</dbReference>
<dbReference type="SUPFAM" id="SSF48403">
    <property type="entry name" value="Ankyrin repeat"/>
    <property type="match status" value="1"/>
</dbReference>
<reference evidence="4" key="1">
    <citation type="submission" date="2015-09" db="EMBL/GenBank/DDBJ databases">
        <title>Scylla olivacea transcriptome.</title>
        <authorList>
            <person name="Ikhwanuddin M."/>
        </authorList>
    </citation>
    <scope>NUCLEOTIDE SEQUENCE</scope>
</reference>
<sequence length="116" mass="12509">MNDFVWGLKNGDLDQVIEAVEKQGTDVNVAIEGRPPLCLASDYGQLEIIKYLLEKGANVESTDKHGITALLAAIWEGHTQCVKVLLEAGANKNGTAPDGTSYLDAAEKDEIKALLR</sequence>
<feature type="repeat" description="ANK" evidence="3">
    <location>
        <begin position="32"/>
        <end position="64"/>
    </location>
</feature>
<keyword evidence="2 3" id="KW-0040">ANK repeat</keyword>
<dbReference type="Pfam" id="PF12796">
    <property type="entry name" value="Ank_2"/>
    <property type="match status" value="1"/>
</dbReference>
<keyword evidence="1" id="KW-0677">Repeat</keyword>
<organism evidence="4">
    <name type="scientific">Scylla olivacea</name>
    <name type="common">Orange mud crab</name>
    <name type="synonym">Cancer olivacea</name>
    <dbReference type="NCBI Taxonomy" id="85551"/>
    <lineage>
        <taxon>Eukaryota</taxon>
        <taxon>Metazoa</taxon>
        <taxon>Ecdysozoa</taxon>
        <taxon>Arthropoda</taxon>
        <taxon>Crustacea</taxon>
        <taxon>Multicrustacea</taxon>
        <taxon>Malacostraca</taxon>
        <taxon>Eumalacostraca</taxon>
        <taxon>Eucarida</taxon>
        <taxon>Decapoda</taxon>
        <taxon>Pleocyemata</taxon>
        <taxon>Brachyura</taxon>
        <taxon>Eubrachyura</taxon>
        <taxon>Portunoidea</taxon>
        <taxon>Portunidae</taxon>
        <taxon>Portuninae</taxon>
        <taxon>Scylla</taxon>
    </lineage>
</organism>
<evidence type="ECO:0000256" key="3">
    <source>
        <dbReference type="PROSITE-ProRule" id="PRU00023"/>
    </source>
</evidence>
<accession>A0A0P4WZK3</accession>
<evidence type="ECO:0000313" key="4">
    <source>
        <dbReference type="EMBL" id="JAI67021.1"/>
    </source>
</evidence>
<dbReference type="SMART" id="SM00248">
    <property type="entry name" value="ANK"/>
    <property type="match status" value="2"/>
</dbReference>
<dbReference type="EMBL" id="GDRN01042738">
    <property type="protein sequence ID" value="JAI67021.1"/>
    <property type="molecule type" value="Transcribed_RNA"/>
</dbReference>
<proteinExistence type="predicted"/>
<dbReference type="PROSITE" id="PS50297">
    <property type="entry name" value="ANK_REP_REGION"/>
    <property type="match status" value="2"/>
</dbReference>
<protein>
    <submittedName>
        <fullName evidence="4">Uncharacterized protein</fullName>
    </submittedName>
</protein>
<dbReference type="PANTHER" id="PTHR24171:SF8">
    <property type="entry name" value="BRCA1-ASSOCIATED RING DOMAIN PROTEIN 1"/>
    <property type="match status" value="1"/>
</dbReference>
<dbReference type="GO" id="GO:0070531">
    <property type="term" value="C:BRCA1-A complex"/>
    <property type="evidence" value="ECO:0007669"/>
    <property type="project" value="TreeGrafter"/>
</dbReference>
<evidence type="ECO:0000256" key="1">
    <source>
        <dbReference type="ARBA" id="ARBA00022737"/>
    </source>
</evidence>
<dbReference type="InterPro" id="IPR036770">
    <property type="entry name" value="Ankyrin_rpt-contain_sf"/>
</dbReference>